<dbReference type="STRING" id="433924.NS331_19335"/>
<reference evidence="3 4" key="1">
    <citation type="submission" date="2018-07" db="EMBL/GenBank/DDBJ databases">
        <title>Genomic Encyclopedia of Type Strains, Phase IV (KMG-IV): sequencing the most valuable type-strain genomes for metagenomic binning, comparative biology and taxonomic classification.</title>
        <authorList>
            <person name="Goeker M."/>
        </authorList>
    </citation>
    <scope>NUCLEOTIDE SEQUENCE [LARGE SCALE GENOMIC DNA]</scope>
    <source>
        <strain evidence="3 4">DSM 21352</strain>
    </source>
</reference>
<keyword evidence="2" id="KW-0732">Signal</keyword>
<dbReference type="AlphaFoldDB" id="A0A370F9M3"/>
<accession>A0A370F9M3</accession>
<organism evidence="3 4">
    <name type="scientific">Pseudacidovorax intermedius</name>
    <dbReference type="NCBI Taxonomy" id="433924"/>
    <lineage>
        <taxon>Bacteria</taxon>
        <taxon>Pseudomonadati</taxon>
        <taxon>Pseudomonadota</taxon>
        <taxon>Betaproteobacteria</taxon>
        <taxon>Burkholderiales</taxon>
        <taxon>Comamonadaceae</taxon>
        <taxon>Pseudacidovorax</taxon>
    </lineage>
</organism>
<dbReference type="PANTHER" id="PTHR42928">
    <property type="entry name" value="TRICARBOXYLATE-BINDING PROTEIN"/>
    <property type="match status" value="1"/>
</dbReference>
<dbReference type="InterPro" id="IPR042100">
    <property type="entry name" value="Bug_dom1"/>
</dbReference>
<protein>
    <submittedName>
        <fullName evidence="3">Tripartite-type tricarboxylate transporter receptor subunit TctC</fullName>
    </submittedName>
</protein>
<name>A0A370F9M3_9BURK</name>
<gene>
    <name evidence="3" type="ORF">DFR41_11050</name>
</gene>
<dbReference type="Proteomes" id="UP000255265">
    <property type="component" value="Unassembled WGS sequence"/>
</dbReference>
<evidence type="ECO:0000256" key="1">
    <source>
        <dbReference type="ARBA" id="ARBA00006987"/>
    </source>
</evidence>
<dbReference type="Gene3D" id="3.40.190.150">
    <property type="entry name" value="Bordetella uptake gene, domain 1"/>
    <property type="match status" value="1"/>
</dbReference>
<dbReference type="EMBL" id="QQAV01000010">
    <property type="protein sequence ID" value="RDI20644.1"/>
    <property type="molecule type" value="Genomic_DNA"/>
</dbReference>
<dbReference type="Pfam" id="PF03401">
    <property type="entry name" value="TctC"/>
    <property type="match status" value="1"/>
</dbReference>
<feature type="signal peptide" evidence="2">
    <location>
        <begin position="1"/>
        <end position="26"/>
    </location>
</feature>
<comment type="similarity">
    <text evidence="1">Belongs to the UPF0065 (bug) family.</text>
</comment>
<comment type="caution">
    <text evidence="3">The sequence shown here is derived from an EMBL/GenBank/DDBJ whole genome shotgun (WGS) entry which is preliminary data.</text>
</comment>
<dbReference type="SUPFAM" id="SSF53850">
    <property type="entry name" value="Periplasmic binding protein-like II"/>
    <property type="match status" value="1"/>
</dbReference>
<keyword evidence="4" id="KW-1185">Reference proteome</keyword>
<dbReference type="InterPro" id="IPR005064">
    <property type="entry name" value="BUG"/>
</dbReference>
<evidence type="ECO:0000313" key="3">
    <source>
        <dbReference type="EMBL" id="RDI20644.1"/>
    </source>
</evidence>
<evidence type="ECO:0000256" key="2">
    <source>
        <dbReference type="SAM" id="SignalP"/>
    </source>
</evidence>
<proteinExistence type="inferred from homology"/>
<sequence length="327" mass="34177">MSFPTKLLRSLMLGLGLVGAASAALAQGNWPSKPITIVVAYPAGGDTDALARVFAEKLAPRLGQPVLVDNKPGASGVIGSAFVGKAQPDGYTLLMAPNTFAMAQLVLKTTPQAGYDVLNGFTPIIQTGAQPLFIAAGPGTKAKSLKEAMDESKKSELAYASPGSGSPMHVLGEMFNKSTGANFRHVPYRGVAPALTDIAGGHVPLTWITYGPIAPYLADGKMRLFAVAQAQRSPLAPDVPTLGELGYKNVEVTAWNGLYGPKGLPPEIVKTLNAQFNDIIKMPDVAAKMKTLGTIPVGGAPEVLAKTTAADLERFMRVVKELGIQAD</sequence>
<keyword evidence="3" id="KW-0675">Receptor</keyword>
<dbReference type="Gene3D" id="3.40.190.10">
    <property type="entry name" value="Periplasmic binding protein-like II"/>
    <property type="match status" value="1"/>
</dbReference>
<feature type="chain" id="PRO_5017034177" evidence="2">
    <location>
        <begin position="27"/>
        <end position="327"/>
    </location>
</feature>
<dbReference type="PANTHER" id="PTHR42928:SF5">
    <property type="entry name" value="BLR1237 PROTEIN"/>
    <property type="match status" value="1"/>
</dbReference>
<dbReference type="OrthoDB" id="8678477at2"/>
<dbReference type="PIRSF" id="PIRSF017082">
    <property type="entry name" value="YflP"/>
    <property type="match status" value="1"/>
</dbReference>
<evidence type="ECO:0000313" key="4">
    <source>
        <dbReference type="Proteomes" id="UP000255265"/>
    </source>
</evidence>